<dbReference type="PRINTS" id="PR00181">
    <property type="entry name" value="MALTOSEBP"/>
</dbReference>
<dbReference type="Pfam" id="PF13416">
    <property type="entry name" value="SBP_bac_8"/>
    <property type="match status" value="1"/>
</dbReference>
<name>A0A285P8U6_NATPI</name>
<reference evidence="6 7" key="1">
    <citation type="submission" date="2017-09" db="EMBL/GenBank/DDBJ databases">
        <authorList>
            <person name="Ehlers B."/>
            <person name="Leendertz F.H."/>
        </authorList>
    </citation>
    <scope>NUCLEOTIDE SEQUENCE [LARGE SCALE GENOMIC DNA]</scope>
    <source>
        <strain evidence="6 7">DSM 27208</strain>
    </source>
</reference>
<evidence type="ECO:0000256" key="3">
    <source>
        <dbReference type="ARBA" id="ARBA00022597"/>
    </source>
</evidence>
<protein>
    <submittedName>
        <fullName evidence="6">Carbohydrate ABC transporter substrate-binding protein, CUT1 family</fullName>
    </submittedName>
</protein>
<feature type="compositionally biased region" description="Acidic residues" evidence="5">
    <location>
        <begin position="35"/>
        <end position="46"/>
    </location>
</feature>
<evidence type="ECO:0000313" key="7">
    <source>
        <dbReference type="Proteomes" id="UP000219453"/>
    </source>
</evidence>
<dbReference type="PANTHER" id="PTHR30061:SF50">
    <property type="entry name" value="MALTOSE_MALTODEXTRIN-BINDING PERIPLASMIC PROTEIN"/>
    <property type="match status" value="1"/>
</dbReference>
<dbReference type="InterPro" id="IPR006059">
    <property type="entry name" value="SBP"/>
</dbReference>
<comment type="similarity">
    <text evidence="1">Belongs to the bacterial solute-binding protein 1 family.</text>
</comment>
<dbReference type="RefSeq" id="WP_097009969.1">
    <property type="nucleotide sequence ID" value="NZ_OBEJ01000006.1"/>
</dbReference>
<feature type="region of interest" description="Disordered" evidence="5">
    <location>
        <begin position="19"/>
        <end position="68"/>
    </location>
</feature>
<dbReference type="GO" id="GO:0042956">
    <property type="term" value="P:maltodextrin transmembrane transport"/>
    <property type="evidence" value="ECO:0007669"/>
    <property type="project" value="TreeGrafter"/>
</dbReference>
<dbReference type="PROSITE" id="PS51257">
    <property type="entry name" value="PROKAR_LIPOPROTEIN"/>
    <property type="match status" value="1"/>
</dbReference>
<keyword evidence="4" id="KW-0732">Signal</keyword>
<dbReference type="GO" id="GO:0015144">
    <property type="term" value="F:carbohydrate transmembrane transporter activity"/>
    <property type="evidence" value="ECO:0007669"/>
    <property type="project" value="InterPro"/>
</dbReference>
<dbReference type="AlphaFoldDB" id="A0A285P8U6"/>
<keyword evidence="7" id="KW-1185">Reference proteome</keyword>
<proteinExistence type="inferred from homology"/>
<evidence type="ECO:0000256" key="4">
    <source>
        <dbReference type="ARBA" id="ARBA00022729"/>
    </source>
</evidence>
<dbReference type="GO" id="GO:0055052">
    <property type="term" value="C:ATP-binding cassette (ABC) transporter complex, substrate-binding subunit-containing"/>
    <property type="evidence" value="ECO:0007669"/>
    <property type="project" value="TreeGrafter"/>
</dbReference>
<dbReference type="GO" id="GO:1901982">
    <property type="term" value="F:maltose binding"/>
    <property type="evidence" value="ECO:0007669"/>
    <property type="project" value="TreeGrafter"/>
</dbReference>
<dbReference type="OrthoDB" id="42146at2157"/>
<keyword evidence="2" id="KW-0813">Transport</keyword>
<accession>A0A285P8U6</accession>
<evidence type="ECO:0000313" key="6">
    <source>
        <dbReference type="EMBL" id="SNZ17677.1"/>
    </source>
</evidence>
<dbReference type="Gene3D" id="3.40.190.10">
    <property type="entry name" value="Periplasmic binding protein-like II"/>
    <property type="match status" value="2"/>
</dbReference>
<dbReference type="EMBL" id="OBEJ01000006">
    <property type="protein sequence ID" value="SNZ17677.1"/>
    <property type="molecule type" value="Genomic_DNA"/>
</dbReference>
<organism evidence="6 7">
    <name type="scientific">Natronoarchaeum philippinense</name>
    <dbReference type="NCBI Taxonomy" id="558529"/>
    <lineage>
        <taxon>Archaea</taxon>
        <taxon>Methanobacteriati</taxon>
        <taxon>Methanobacteriota</taxon>
        <taxon>Stenosarchaea group</taxon>
        <taxon>Halobacteria</taxon>
        <taxon>Halobacteriales</taxon>
        <taxon>Natronoarchaeaceae</taxon>
    </lineage>
</organism>
<evidence type="ECO:0000256" key="1">
    <source>
        <dbReference type="ARBA" id="ARBA00008520"/>
    </source>
</evidence>
<sequence length="441" mass="48051">MDTNRRALLRRLGATSGLSLLAGCSGSLPGGGSGDDGDDGEPEPESDNQSAGDDNTSDGDADQPSGGRAMLWHSMRQSEIETFQESRDQFNDAHGSTIVAKETGDLRNRVERAVDSGDGPEMYRWAQDWVGGHWQRDFLYDASDDLSITPSDKFSEAAVQAITVDGGDATIGLPVGGETVTLLYNKDMIDSPPETFAEMESIMQEYYNPNNGKYGLSHPIDAYFASAWMHAFGGYYFQVNDRGEGVTGLDLDETKLGMQFLRDRIWPYIPQDINPGPQQQVFQSGNAPFAVNGPWMIDTFEQNGVNVGVTSFPTVDGNAPSPYTGTTMWYFSTRMGDDAKRRKAALDYAEWIATNEDHQLARAEAHDAAPVLDSIDADALGERAAGFKRSYDAGIAMPAHPKMSSVWMPTEDAMTAVLLDGASIDARFDQAAAEIRSSWDQ</sequence>
<gene>
    <name evidence="6" type="ORF">SAMN06269185_3081</name>
</gene>
<evidence type="ECO:0000256" key="2">
    <source>
        <dbReference type="ARBA" id="ARBA00022448"/>
    </source>
</evidence>
<dbReference type="InterPro" id="IPR006060">
    <property type="entry name" value="Maltose/Cyclodextrin-bd"/>
</dbReference>
<evidence type="ECO:0000256" key="5">
    <source>
        <dbReference type="SAM" id="MobiDB-lite"/>
    </source>
</evidence>
<dbReference type="PANTHER" id="PTHR30061">
    <property type="entry name" value="MALTOSE-BINDING PERIPLASMIC PROTEIN"/>
    <property type="match status" value="1"/>
</dbReference>
<dbReference type="SUPFAM" id="SSF53850">
    <property type="entry name" value="Periplasmic binding protein-like II"/>
    <property type="match status" value="1"/>
</dbReference>
<dbReference type="GO" id="GO:0015768">
    <property type="term" value="P:maltose transport"/>
    <property type="evidence" value="ECO:0007669"/>
    <property type="project" value="TreeGrafter"/>
</dbReference>
<keyword evidence="3" id="KW-0762">Sugar transport</keyword>
<dbReference type="Proteomes" id="UP000219453">
    <property type="component" value="Unassembled WGS sequence"/>
</dbReference>